<reference evidence="1 2" key="1">
    <citation type="submission" date="2014-04" db="EMBL/GenBank/DDBJ databases">
        <authorList>
            <consortium name="DOE Joint Genome Institute"/>
            <person name="Kuo A."/>
            <person name="Kohler A."/>
            <person name="Jargeat P."/>
            <person name="Nagy L.G."/>
            <person name="Floudas D."/>
            <person name="Copeland A."/>
            <person name="Barry K.W."/>
            <person name="Cichocki N."/>
            <person name="Veneault-Fourrey C."/>
            <person name="LaButti K."/>
            <person name="Lindquist E.A."/>
            <person name="Lipzen A."/>
            <person name="Lundell T."/>
            <person name="Morin E."/>
            <person name="Murat C."/>
            <person name="Sun H."/>
            <person name="Tunlid A."/>
            <person name="Henrissat B."/>
            <person name="Grigoriev I.V."/>
            <person name="Hibbett D.S."/>
            <person name="Martin F."/>
            <person name="Nordberg H.P."/>
            <person name="Cantor M.N."/>
            <person name="Hua S.X."/>
        </authorList>
    </citation>
    <scope>NUCLEOTIDE SEQUENCE [LARGE SCALE GENOMIC DNA]</scope>
    <source>
        <strain evidence="1 2">Ve08.2h10</strain>
    </source>
</reference>
<dbReference type="InParanoid" id="A0A0D0DN41"/>
<protein>
    <submittedName>
        <fullName evidence="1">Uncharacterized protein</fullName>
    </submittedName>
</protein>
<dbReference type="Proteomes" id="UP000054538">
    <property type="component" value="Unassembled WGS sequence"/>
</dbReference>
<sequence length="140" mass="15450">HKHCDIQCTIVAPIAGAIPDGFLCAMHALVNFTYQAQSPIHMDSSIQVMGKALQDFHANKNAIINTELKVESRMTSISQRSNSSRISATPPMKLGNLIQYTADVSECLLITHCKHPFQKTSCQVGFVEQCVVVLDHEEII</sequence>
<proteinExistence type="predicted"/>
<name>A0A0D0DN41_9AGAM</name>
<dbReference type="HOGENOM" id="CLU_006344_12_2_1"/>
<reference evidence="2" key="2">
    <citation type="submission" date="2015-01" db="EMBL/GenBank/DDBJ databases">
        <title>Evolutionary Origins and Diversification of the Mycorrhizal Mutualists.</title>
        <authorList>
            <consortium name="DOE Joint Genome Institute"/>
            <consortium name="Mycorrhizal Genomics Consortium"/>
            <person name="Kohler A."/>
            <person name="Kuo A."/>
            <person name="Nagy L.G."/>
            <person name="Floudas D."/>
            <person name="Copeland A."/>
            <person name="Barry K.W."/>
            <person name="Cichocki N."/>
            <person name="Veneault-Fourrey C."/>
            <person name="LaButti K."/>
            <person name="Lindquist E.A."/>
            <person name="Lipzen A."/>
            <person name="Lundell T."/>
            <person name="Morin E."/>
            <person name="Murat C."/>
            <person name="Riley R."/>
            <person name="Ohm R."/>
            <person name="Sun H."/>
            <person name="Tunlid A."/>
            <person name="Henrissat B."/>
            <person name="Grigoriev I.V."/>
            <person name="Hibbett D.S."/>
            <person name="Martin F."/>
        </authorList>
    </citation>
    <scope>NUCLEOTIDE SEQUENCE [LARGE SCALE GENOMIC DNA]</scope>
    <source>
        <strain evidence="2">Ve08.2h10</strain>
    </source>
</reference>
<dbReference type="AlphaFoldDB" id="A0A0D0DN41"/>
<organism evidence="1 2">
    <name type="scientific">Paxillus rubicundulus Ve08.2h10</name>
    <dbReference type="NCBI Taxonomy" id="930991"/>
    <lineage>
        <taxon>Eukaryota</taxon>
        <taxon>Fungi</taxon>
        <taxon>Dikarya</taxon>
        <taxon>Basidiomycota</taxon>
        <taxon>Agaricomycotina</taxon>
        <taxon>Agaricomycetes</taxon>
        <taxon>Agaricomycetidae</taxon>
        <taxon>Boletales</taxon>
        <taxon>Paxilineae</taxon>
        <taxon>Paxillaceae</taxon>
        <taxon>Paxillus</taxon>
    </lineage>
</organism>
<evidence type="ECO:0000313" key="1">
    <source>
        <dbReference type="EMBL" id="KIK79915.1"/>
    </source>
</evidence>
<dbReference type="OrthoDB" id="2576233at2759"/>
<evidence type="ECO:0000313" key="2">
    <source>
        <dbReference type="Proteomes" id="UP000054538"/>
    </source>
</evidence>
<keyword evidence="2" id="KW-1185">Reference proteome</keyword>
<dbReference type="EMBL" id="KN826148">
    <property type="protein sequence ID" value="KIK79915.1"/>
    <property type="molecule type" value="Genomic_DNA"/>
</dbReference>
<gene>
    <name evidence="1" type="ORF">PAXRUDRAFT_159995</name>
</gene>
<accession>A0A0D0DN41</accession>
<feature type="non-terminal residue" evidence="1">
    <location>
        <position position="1"/>
    </location>
</feature>